<evidence type="ECO:0000313" key="3">
    <source>
        <dbReference type="Proteomes" id="UP000479190"/>
    </source>
</evidence>
<sequence length="106" mass="11621">MSGLRPKRCNGAAGVRPLQLLVRPFGKRAGGGAGSVAVPLKSHTRPKESDRSADDALIRWLYRLNSKISSRFLRWERYLHIASGLGMILSSLCRVEAPYRNGVSGT</sequence>
<dbReference type="EMBL" id="CADCXV010000324">
    <property type="protein sequence ID" value="CAB0029496.1"/>
    <property type="molecule type" value="Genomic_DNA"/>
</dbReference>
<dbReference type="AlphaFoldDB" id="A0A6H5HYS3"/>
<proteinExistence type="predicted"/>
<keyword evidence="3" id="KW-1185">Reference proteome</keyword>
<gene>
    <name evidence="2" type="ORF">TBRA_LOCUS1532</name>
</gene>
<dbReference type="Proteomes" id="UP000479190">
    <property type="component" value="Unassembled WGS sequence"/>
</dbReference>
<protein>
    <submittedName>
        <fullName evidence="2">Uncharacterized protein</fullName>
    </submittedName>
</protein>
<organism evidence="2 3">
    <name type="scientific">Trichogramma brassicae</name>
    <dbReference type="NCBI Taxonomy" id="86971"/>
    <lineage>
        <taxon>Eukaryota</taxon>
        <taxon>Metazoa</taxon>
        <taxon>Ecdysozoa</taxon>
        <taxon>Arthropoda</taxon>
        <taxon>Hexapoda</taxon>
        <taxon>Insecta</taxon>
        <taxon>Pterygota</taxon>
        <taxon>Neoptera</taxon>
        <taxon>Endopterygota</taxon>
        <taxon>Hymenoptera</taxon>
        <taxon>Apocrita</taxon>
        <taxon>Proctotrupomorpha</taxon>
        <taxon>Chalcidoidea</taxon>
        <taxon>Trichogrammatidae</taxon>
        <taxon>Trichogramma</taxon>
    </lineage>
</organism>
<name>A0A6H5HYS3_9HYME</name>
<evidence type="ECO:0000256" key="1">
    <source>
        <dbReference type="SAM" id="MobiDB-lite"/>
    </source>
</evidence>
<evidence type="ECO:0000313" key="2">
    <source>
        <dbReference type="EMBL" id="CAB0029496.1"/>
    </source>
</evidence>
<accession>A0A6H5HYS3</accession>
<feature type="region of interest" description="Disordered" evidence="1">
    <location>
        <begin position="30"/>
        <end position="49"/>
    </location>
</feature>
<reference evidence="2 3" key="1">
    <citation type="submission" date="2020-02" db="EMBL/GenBank/DDBJ databases">
        <authorList>
            <person name="Ferguson B K."/>
        </authorList>
    </citation>
    <scope>NUCLEOTIDE SEQUENCE [LARGE SCALE GENOMIC DNA]</scope>
</reference>